<accession>A0ABY4HCQ3</accession>
<dbReference type="RefSeq" id="WP_245032794.1">
    <property type="nucleotide sequence ID" value="NZ_CP095075.1"/>
</dbReference>
<protein>
    <submittedName>
        <fullName evidence="1">Uncharacterized protein</fullName>
    </submittedName>
</protein>
<proteinExistence type="predicted"/>
<keyword evidence="2" id="KW-1185">Reference proteome</keyword>
<organism evidence="1 2">
    <name type="scientific">Halobacillus amylolyticus</name>
    <dbReference type="NCBI Taxonomy" id="2932259"/>
    <lineage>
        <taxon>Bacteria</taxon>
        <taxon>Bacillati</taxon>
        <taxon>Bacillota</taxon>
        <taxon>Bacilli</taxon>
        <taxon>Bacillales</taxon>
        <taxon>Bacillaceae</taxon>
        <taxon>Halobacillus</taxon>
    </lineage>
</organism>
<dbReference type="Proteomes" id="UP000830326">
    <property type="component" value="Chromosome"/>
</dbReference>
<gene>
    <name evidence="1" type="ORF">MUO15_01170</name>
</gene>
<evidence type="ECO:0000313" key="1">
    <source>
        <dbReference type="EMBL" id="UOR12178.1"/>
    </source>
</evidence>
<evidence type="ECO:0000313" key="2">
    <source>
        <dbReference type="Proteomes" id="UP000830326"/>
    </source>
</evidence>
<reference evidence="1" key="1">
    <citation type="submission" date="2022-04" db="EMBL/GenBank/DDBJ databases">
        <title>Halobacillus sp. isolated from saltern.</title>
        <authorList>
            <person name="Won M."/>
            <person name="Lee C.-M."/>
            <person name="Woen H.-Y."/>
            <person name="Kwon S.-W."/>
        </authorList>
    </citation>
    <scope>NUCLEOTIDE SEQUENCE</scope>
    <source>
        <strain evidence="1">SSHM10-5</strain>
    </source>
</reference>
<dbReference type="EMBL" id="CP095075">
    <property type="protein sequence ID" value="UOR12178.1"/>
    <property type="molecule type" value="Genomic_DNA"/>
</dbReference>
<name>A0ABY4HCQ3_9BACI</name>
<sequence>MRVTNQSELQTIVIEASYDEAAKIKNALHCWAKLAEDKQARKLLEQVSNPELKLNK</sequence>